<dbReference type="Pfam" id="PF00023">
    <property type="entry name" value="Ank"/>
    <property type="match status" value="1"/>
</dbReference>
<dbReference type="SUPFAM" id="SSF48403">
    <property type="entry name" value="Ankyrin repeat"/>
    <property type="match status" value="1"/>
</dbReference>
<gene>
    <name evidence="6" type="ORF">GDO54_012809</name>
</gene>
<dbReference type="PROSITE" id="PS50088">
    <property type="entry name" value="ANK_REPEAT"/>
    <property type="match status" value="5"/>
</dbReference>
<dbReference type="EMBL" id="DYDO01000005">
    <property type="protein sequence ID" value="DBA25259.1"/>
    <property type="molecule type" value="Genomic_DNA"/>
</dbReference>
<feature type="repeat" description="ANK" evidence="4">
    <location>
        <begin position="175"/>
        <end position="207"/>
    </location>
</feature>
<dbReference type="PROSITE" id="PS50297">
    <property type="entry name" value="ANK_REP_REGION"/>
    <property type="match status" value="3"/>
</dbReference>
<dbReference type="SUPFAM" id="SSF158235">
    <property type="entry name" value="SOCS box-like"/>
    <property type="match status" value="1"/>
</dbReference>
<sequence>MDPDGGKKIPRYLSNKILKETFLKALQANDYVAVENLLNEGNTDVDTVFEVEDEKLILASYKAGYWLPSFKLASSWATGLHITVMLGHLESLTVLLEHNASINSKPNGKTPLHVACEVANLDCVKILISHGAKLNSFSMSGHAPLHYCRTREALRCAKELVWSGANVNLESNDHTEETPLHVAARIGIPELVAFYVNHGAMVDSPNANLETPLATAAYWALNIKEQKYSDKHHLICRMLLDYDAEVNTRDIDLKTPLHKAAWNCDHILMHMMLEAGAEANAMDCNGCAAQQYVLKVTSVRAAGQPEICYQLLLNHGAARIYPPQFHKVLQECYSYPRAVEVMANAYEHIIATHRWIKAIPEDALERHGSFYDALFAVCSNTPRSLMHLSRCAIRMFLRKRCHRVIPQLSLPTVLKKYILLEPQGRFF</sequence>
<proteinExistence type="predicted"/>
<dbReference type="AlphaFoldDB" id="A0AAV3A2S3"/>
<evidence type="ECO:0000313" key="7">
    <source>
        <dbReference type="Proteomes" id="UP001181693"/>
    </source>
</evidence>
<dbReference type="GO" id="GO:0035556">
    <property type="term" value="P:intracellular signal transduction"/>
    <property type="evidence" value="ECO:0007669"/>
    <property type="project" value="InterPro"/>
</dbReference>
<dbReference type="PANTHER" id="PTHR24198">
    <property type="entry name" value="ANKYRIN REPEAT AND PROTEIN KINASE DOMAIN-CONTAINING PROTEIN"/>
    <property type="match status" value="1"/>
</dbReference>
<keyword evidence="7" id="KW-1185">Reference proteome</keyword>
<dbReference type="Gene3D" id="1.10.750.20">
    <property type="entry name" value="SOCS box"/>
    <property type="match status" value="1"/>
</dbReference>
<dbReference type="InterPro" id="IPR036770">
    <property type="entry name" value="Ankyrin_rpt-contain_sf"/>
</dbReference>
<dbReference type="InterPro" id="IPR002110">
    <property type="entry name" value="Ankyrin_rpt"/>
</dbReference>
<evidence type="ECO:0000259" key="5">
    <source>
        <dbReference type="SMART" id="SM00969"/>
    </source>
</evidence>
<dbReference type="SMART" id="SM00969">
    <property type="entry name" value="SOCS_box"/>
    <property type="match status" value="1"/>
</dbReference>
<keyword evidence="2" id="KW-0677">Repeat</keyword>
<evidence type="ECO:0000313" key="6">
    <source>
        <dbReference type="EMBL" id="DBA25259.1"/>
    </source>
</evidence>
<dbReference type="GO" id="GO:0005737">
    <property type="term" value="C:cytoplasm"/>
    <property type="evidence" value="ECO:0007669"/>
    <property type="project" value="TreeGrafter"/>
</dbReference>
<dbReference type="InterPro" id="IPR036036">
    <property type="entry name" value="SOCS_box-like_dom_sf"/>
</dbReference>
<keyword evidence="3 4" id="KW-0040">ANK repeat</keyword>
<dbReference type="Pfam" id="PF07525">
    <property type="entry name" value="SOCS_box"/>
    <property type="match status" value="1"/>
</dbReference>
<feature type="repeat" description="ANK" evidence="4">
    <location>
        <begin position="252"/>
        <end position="284"/>
    </location>
</feature>
<dbReference type="Gene3D" id="1.25.40.20">
    <property type="entry name" value="Ankyrin repeat-containing domain"/>
    <property type="match status" value="2"/>
</dbReference>
<feature type="domain" description="SOCS box" evidence="5">
    <location>
        <begin position="382"/>
        <end position="421"/>
    </location>
</feature>
<reference evidence="6" key="1">
    <citation type="thesis" date="2020" institute="ProQuest LLC" country="789 East Eisenhower Parkway, Ann Arbor, MI, USA">
        <title>Comparative Genomics and Chromosome Evolution.</title>
        <authorList>
            <person name="Mudd A.B."/>
        </authorList>
    </citation>
    <scope>NUCLEOTIDE SEQUENCE</scope>
    <source>
        <strain evidence="6">1538</strain>
        <tissue evidence="6">Blood</tissue>
    </source>
</reference>
<feature type="repeat" description="ANK" evidence="4">
    <location>
        <begin position="140"/>
        <end position="172"/>
    </location>
</feature>
<comment type="pathway">
    <text evidence="1">Protein modification; protein ubiquitination.</text>
</comment>
<dbReference type="PANTHER" id="PTHR24198:SF173">
    <property type="entry name" value="ANKYRIN REPEAT AND SOCS BOX PROTEIN 10-RELATED"/>
    <property type="match status" value="1"/>
</dbReference>
<evidence type="ECO:0000256" key="4">
    <source>
        <dbReference type="PROSITE-ProRule" id="PRU00023"/>
    </source>
</evidence>
<feature type="repeat" description="ANK" evidence="4">
    <location>
        <begin position="75"/>
        <end position="107"/>
    </location>
</feature>
<evidence type="ECO:0000256" key="2">
    <source>
        <dbReference type="ARBA" id="ARBA00022737"/>
    </source>
</evidence>
<dbReference type="Pfam" id="PF13637">
    <property type="entry name" value="Ank_4"/>
    <property type="match status" value="1"/>
</dbReference>
<evidence type="ECO:0000256" key="1">
    <source>
        <dbReference type="ARBA" id="ARBA00004906"/>
    </source>
</evidence>
<evidence type="ECO:0000256" key="3">
    <source>
        <dbReference type="ARBA" id="ARBA00023043"/>
    </source>
</evidence>
<dbReference type="Proteomes" id="UP001181693">
    <property type="component" value="Unassembled WGS sequence"/>
</dbReference>
<dbReference type="Pfam" id="PF12796">
    <property type="entry name" value="Ank_2"/>
    <property type="match status" value="1"/>
</dbReference>
<comment type="caution">
    <text evidence="6">The sequence shown here is derived from an EMBL/GenBank/DDBJ whole genome shotgun (WGS) entry which is preliminary data.</text>
</comment>
<name>A0AAV3A2S3_PYXAD</name>
<dbReference type="CDD" id="cd03723">
    <property type="entry name" value="SOCS_ASB4_ASB18"/>
    <property type="match status" value="1"/>
</dbReference>
<dbReference type="FunFam" id="1.10.750.20:FF:000001">
    <property type="entry name" value="Ankyrin repeat and SOCS box containing 1"/>
    <property type="match status" value="1"/>
</dbReference>
<accession>A0AAV3A2S3</accession>
<dbReference type="InterPro" id="IPR001496">
    <property type="entry name" value="SOCS_box"/>
</dbReference>
<feature type="repeat" description="ANK" evidence="4">
    <location>
        <begin position="107"/>
        <end position="139"/>
    </location>
</feature>
<protein>
    <recommendedName>
        <fullName evidence="5">SOCS box domain-containing protein</fullName>
    </recommendedName>
</protein>
<organism evidence="6 7">
    <name type="scientific">Pyxicephalus adspersus</name>
    <name type="common">African bullfrog</name>
    <dbReference type="NCBI Taxonomy" id="30357"/>
    <lineage>
        <taxon>Eukaryota</taxon>
        <taxon>Metazoa</taxon>
        <taxon>Chordata</taxon>
        <taxon>Craniata</taxon>
        <taxon>Vertebrata</taxon>
        <taxon>Euteleostomi</taxon>
        <taxon>Amphibia</taxon>
        <taxon>Batrachia</taxon>
        <taxon>Anura</taxon>
        <taxon>Neobatrachia</taxon>
        <taxon>Ranoidea</taxon>
        <taxon>Pyxicephalidae</taxon>
        <taxon>Pyxicephalinae</taxon>
        <taxon>Pyxicephalus</taxon>
    </lineage>
</organism>
<dbReference type="SMART" id="SM00248">
    <property type="entry name" value="ANK"/>
    <property type="match status" value="6"/>
</dbReference>